<comment type="caution">
    <text evidence="1">The sequence shown here is derived from an EMBL/GenBank/DDBJ whole genome shotgun (WGS) entry which is preliminary data.</text>
</comment>
<gene>
    <name evidence="1" type="ORF">FXO26_24685</name>
</gene>
<dbReference type="InterPro" id="IPR010352">
    <property type="entry name" value="DUF945"/>
</dbReference>
<reference evidence="1 2" key="2">
    <citation type="submission" date="2019-08" db="EMBL/GenBank/DDBJ databases">
        <authorList>
            <person name="Brilhante M."/>
            <person name="Perreten V."/>
        </authorList>
    </citation>
    <scope>NUCLEOTIDE SEQUENCE [LARGE SCALE GENOMIC DNA]</scope>
    <source>
        <strain evidence="1 2">MCP106</strain>
    </source>
</reference>
<protein>
    <submittedName>
        <fullName evidence="1">DUF945 domain-containing protein</fullName>
    </submittedName>
</protein>
<dbReference type="EMBL" id="VSRO01000015">
    <property type="protein sequence ID" value="TYK55024.1"/>
    <property type="molecule type" value="Genomic_DNA"/>
</dbReference>
<dbReference type="Proteomes" id="UP000324029">
    <property type="component" value="Unassembled WGS sequence"/>
</dbReference>
<reference evidence="1 2" key="1">
    <citation type="submission" date="2019-08" db="EMBL/GenBank/DDBJ databases">
        <title>Subclass B2 metallo-beta lactamase from Pseudomonas synxantha.</title>
        <authorList>
            <person name="Poirel L."/>
            <person name="Palmieri M."/>
            <person name="Masseron A."/>
            <person name="Perreten V."/>
            <person name="Nordman P."/>
        </authorList>
    </citation>
    <scope>NUCLEOTIDE SEQUENCE [LARGE SCALE GENOMIC DNA]</scope>
    <source>
        <strain evidence="1 2">MCP106</strain>
    </source>
</reference>
<proteinExistence type="predicted"/>
<evidence type="ECO:0000313" key="1">
    <source>
        <dbReference type="EMBL" id="TYK55024.1"/>
    </source>
</evidence>
<name>A0A5D3G3Z2_9PSED</name>
<sequence>MNKPAVVFLGFVVAIGAIGAVSAGGAWYTGKQLEPVLQTAIQNANKELQTSMAGVDGSVALELVSLDRGVFSSTAHYRLKGQGSVFGEDNPNPELLFVDHIEHGPLPFSRLVTLKWLPVMATSHYELEKNPTTEKWFAASKDVSPLKGVANIGYSRSVSGNIELLPLEFKDDTSSVSFSGANLEFDSSAEGQKVKADGFMNSLKVAAIDANGAPFEAELAGLTVASNLEKSTFGFYTGQNTVELTDTKVTFGPQKAVLTLKGFEQKDSTQAKDNNLAGRVDYKIDEIGYQGKPVGSAAMAVSMKNVDIPAMLVLTKLYQDKMQPVQAAAAAGQPVPELQLTEAEQALAEANVNQVLAAKPQLAVENLSLKTTHGESKFNLVVDLAKPTSMELPPVELGKQMIALLDANLTLSKPMISDVAALQAQVGGVTDPKAIEQQSQMAAEMVSGMAVGTQLATLVGTDVVSKLHYANNEVTFNGQKMTVEQFIGFVMSKVGAVSGAQ</sequence>
<accession>A0A5D3G3Z2</accession>
<dbReference type="RefSeq" id="WP_148854218.1">
    <property type="nucleotide sequence ID" value="NZ_VSRO01000015.1"/>
</dbReference>
<organism evidence="1 2">
    <name type="scientific">Pseudomonas synxantha</name>
    <dbReference type="NCBI Taxonomy" id="47883"/>
    <lineage>
        <taxon>Bacteria</taxon>
        <taxon>Pseudomonadati</taxon>
        <taxon>Pseudomonadota</taxon>
        <taxon>Gammaproteobacteria</taxon>
        <taxon>Pseudomonadales</taxon>
        <taxon>Pseudomonadaceae</taxon>
        <taxon>Pseudomonas</taxon>
    </lineage>
</organism>
<dbReference type="Pfam" id="PF06097">
    <property type="entry name" value="DUF945"/>
    <property type="match status" value="1"/>
</dbReference>
<dbReference type="AlphaFoldDB" id="A0A5D3G3Z2"/>
<evidence type="ECO:0000313" key="2">
    <source>
        <dbReference type="Proteomes" id="UP000324029"/>
    </source>
</evidence>